<evidence type="ECO:0000256" key="1">
    <source>
        <dbReference type="ARBA" id="ARBA00004442"/>
    </source>
</evidence>
<keyword evidence="4" id="KW-0472">Membrane</keyword>
<evidence type="ECO:0000256" key="4">
    <source>
        <dbReference type="ARBA" id="ARBA00023136"/>
    </source>
</evidence>
<dbReference type="GO" id="GO:0009279">
    <property type="term" value="C:cell outer membrane"/>
    <property type="evidence" value="ECO:0007669"/>
    <property type="project" value="UniProtKB-SubCell"/>
</dbReference>
<evidence type="ECO:0000259" key="6">
    <source>
        <dbReference type="Pfam" id="PF07980"/>
    </source>
</evidence>
<keyword evidence="5" id="KW-0998">Cell outer membrane</keyword>
<feature type="domain" description="RagB/SusD" evidence="6">
    <location>
        <begin position="340"/>
        <end position="486"/>
    </location>
</feature>
<dbReference type="Pfam" id="PF07980">
    <property type="entry name" value="SusD_RagB"/>
    <property type="match status" value="1"/>
</dbReference>
<evidence type="ECO:0000256" key="5">
    <source>
        <dbReference type="ARBA" id="ARBA00023237"/>
    </source>
</evidence>
<evidence type="ECO:0000256" key="3">
    <source>
        <dbReference type="ARBA" id="ARBA00022729"/>
    </source>
</evidence>
<dbReference type="Pfam" id="PF14322">
    <property type="entry name" value="SusD-like_3"/>
    <property type="match status" value="1"/>
</dbReference>
<keyword evidence="3" id="KW-0732">Signal</keyword>
<gene>
    <name evidence="8" type="ORF">SAMN05661044_03915</name>
</gene>
<comment type="subcellular location">
    <subcellularLocation>
        <location evidence="1">Cell outer membrane</location>
    </subcellularLocation>
</comment>
<keyword evidence="9" id="KW-1185">Reference proteome</keyword>
<dbReference type="InterPro" id="IPR012944">
    <property type="entry name" value="SusD_RagB_dom"/>
</dbReference>
<evidence type="ECO:0000313" key="9">
    <source>
        <dbReference type="Proteomes" id="UP000199421"/>
    </source>
</evidence>
<dbReference type="InterPro" id="IPR011990">
    <property type="entry name" value="TPR-like_helical_dom_sf"/>
</dbReference>
<dbReference type="InterPro" id="IPR033985">
    <property type="entry name" value="SusD-like_N"/>
</dbReference>
<sequence>MLAFRKDIMKNILLYCLFICILNSGCKKDFLGRAPISDTDTENFYRSPEDMLQAVNAAYSYLRENGQYGQTLYAVGEVASDNTEILDAQAGIDISQIDDFTTLTNNGLLDDMWNHHYKGILSCNAVIDRIGNVAMDEALKNRYIAEARFLRALMYFNMVRTFGDIPLVTKEILKPEEGYAYTRNLSTEVYEQIITDLEFAAQTLPIRYAAADLGRATAGAARGLLAKVYLTRQNWEQAATQAKLVIDLGIYMLMPEYADVFAISNKNGPESLFEVQYKKGGYGLGSPFNNRFAPRQSGQLVSTIGAGTGHNHPTAEMASVYEVGDKRKEAAMAEGYQNGNQFVAVRYVKKYLDPALFEAGDADNNWPILRYADILLMRAEALNELGYTPNGEAFELLNQIRKRAGLSEKDATTLPDQVSFRDALAQERRVELAYENHRWFDLVRTGRALEVLGQKGENIQSHQLLFPIPQVQIDINPDQIKQNPGY</sequence>
<dbReference type="Proteomes" id="UP000199421">
    <property type="component" value="Unassembled WGS sequence"/>
</dbReference>
<dbReference type="STRING" id="407022.SAMN05661044_03915"/>
<dbReference type="EMBL" id="FOAF01000006">
    <property type="protein sequence ID" value="SEL99602.1"/>
    <property type="molecule type" value="Genomic_DNA"/>
</dbReference>
<reference evidence="9" key="1">
    <citation type="submission" date="2016-10" db="EMBL/GenBank/DDBJ databases">
        <authorList>
            <person name="Varghese N."/>
            <person name="Submissions S."/>
        </authorList>
    </citation>
    <scope>NUCLEOTIDE SEQUENCE [LARGE SCALE GENOMIC DNA]</scope>
    <source>
        <strain evidence="9">DSM 18733</strain>
    </source>
</reference>
<dbReference type="CDD" id="cd08977">
    <property type="entry name" value="SusD"/>
    <property type="match status" value="1"/>
</dbReference>
<comment type="similarity">
    <text evidence="2">Belongs to the SusD family.</text>
</comment>
<protein>
    <submittedName>
        <fullName evidence="8">Starch-binding associating with outer membrane</fullName>
    </submittedName>
</protein>
<accession>A0A1H7URK1</accession>
<dbReference type="AlphaFoldDB" id="A0A1H7URK1"/>
<feature type="domain" description="SusD-like N-terminal" evidence="7">
    <location>
        <begin position="30"/>
        <end position="230"/>
    </location>
</feature>
<evidence type="ECO:0000313" key="8">
    <source>
        <dbReference type="EMBL" id="SEL99602.1"/>
    </source>
</evidence>
<name>A0A1H7URK1_OLID1</name>
<dbReference type="SUPFAM" id="SSF48452">
    <property type="entry name" value="TPR-like"/>
    <property type="match status" value="1"/>
</dbReference>
<proteinExistence type="inferred from homology"/>
<evidence type="ECO:0000256" key="2">
    <source>
        <dbReference type="ARBA" id="ARBA00006275"/>
    </source>
</evidence>
<dbReference type="Gene3D" id="1.25.40.390">
    <property type="match status" value="1"/>
</dbReference>
<organism evidence="8 9">
    <name type="scientific">Olivibacter domesticus</name>
    <name type="common">Pseudosphingobacterium domesticum</name>
    <dbReference type="NCBI Taxonomy" id="407022"/>
    <lineage>
        <taxon>Bacteria</taxon>
        <taxon>Pseudomonadati</taxon>
        <taxon>Bacteroidota</taxon>
        <taxon>Sphingobacteriia</taxon>
        <taxon>Sphingobacteriales</taxon>
        <taxon>Sphingobacteriaceae</taxon>
        <taxon>Olivibacter</taxon>
    </lineage>
</organism>
<evidence type="ECO:0000259" key="7">
    <source>
        <dbReference type="Pfam" id="PF14322"/>
    </source>
</evidence>